<dbReference type="GO" id="GO:0003700">
    <property type="term" value="F:DNA-binding transcription factor activity"/>
    <property type="evidence" value="ECO:0007669"/>
    <property type="project" value="InterPro"/>
</dbReference>
<dbReference type="Pfam" id="PF00455">
    <property type="entry name" value="DeoRC"/>
    <property type="match status" value="1"/>
</dbReference>
<evidence type="ECO:0000313" key="6">
    <source>
        <dbReference type="Proteomes" id="UP000570517"/>
    </source>
</evidence>
<keyword evidence="2" id="KW-0238">DNA-binding</keyword>
<name>A0A850PPE6_9MYCO</name>
<dbReference type="PANTHER" id="PTHR30363:SF44">
    <property type="entry name" value="AGA OPERON TRANSCRIPTIONAL REPRESSOR-RELATED"/>
    <property type="match status" value="1"/>
</dbReference>
<dbReference type="SMART" id="SM00420">
    <property type="entry name" value="HTH_DEOR"/>
    <property type="match status" value="1"/>
</dbReference>
<proteinExistence type="predicted"/>
<dbReference type="AlphaFoldDB" id="A0A850PPE6"/>
<evidence type="ECO:0000256" key="2">
    <source>
        <dbReference type="ARBA" id="ARBA00023125"/>
    </source>
</evidence>
<dbReference type="InterPro" id="IPR037171">
    <property type="entry name" value="NagB/RpiA_transferase-like"/>
</dbReference>
<dbReference type="SUPFAM" id="SSF100950">
    <property type="entry name" value="NagB/RpiA/CoA transferase-like"/>
    <property type="match status" value="1"/>
</dbReference>
<evidence type="ECO:0000313" key="5">
    <source>
        <dbReference type="EMBL" id="NVN50537.1"/>
    </source>
</evidence>
<dbReference type="InterPro" id="IPR014036">
    <property type="entry name" value="DeoR-like_C"/>
</dbReference>
<evidence type="ECO:0000256" key="1">
    <source>
        <dbReference type="ARBA" id="ARBA00023015"/>
    </source>
</evidence>
<dbReference type="PANTHER" id="PTHR30363">
    <property type="entry name" value="HTH-TYPE TRANSCRIPTIONAL REGULATOR SRLR-RELATED"/>
    <property type="match status" value="1"/>
</dbReference>
<evidence type="ECO:0000259" key="4">
    <source>
        <dbReference type="PROSITE" id="PS51000"/>
    </source>
</evidence>
<accession>A0A850PPE6</accession>
<dbReference type="GO" id="GO:0003677">
    <property type="term" value="F:DNA binding"/>
    <property type="evidence" value="ECO:0007669"/>
    <property type="project" value="UniProtKB-KW"/>
</dbReference>
<dbReference type="Pfam" id="PF08220">
    <property type="entry name" value="HTH_DeoR"/>
    <property type="match status" value="1"/>
</dbReference>
<dbReference type="PROSITE" id="PS51000">
    <property type="entry name" value="HTH_DEOR_2"/>
    <property type="match status" value="1"/>
</dbReference>
<gene>
    <name evidence="5" type="ORF">HLY00_5476</name>
</gene>
<comment type="caution">
    <text evidence="5">The sequence shown here is derived from an EMBL/GenBank/DDBJ whole genome shotgun (WGS) entry which is preliminary data.</text>
</comment>
<dbReference type="SMART" id="SM01134">
    <property type="entry name" value="DeoRC"/>
    <property type="match status" value="1"/>
</dbReference>
<dbReference type="InterPro" id="IPR001034">
    <property type="entry name" value="DeoR_HTH"/>
</dbReference>
<evidence type="ECO:0000256" key="3">
    <source>
        <dbReference type="ARBA" id="ARBA00023163"/>
    </source>
</evidence>
<dbReference type="PROSITE" id="PS00894">
    <property type="entry name" value="HTH_DEOR_1"/>
    <property type="match status" value="1"/>
</dbReference>
<reference evidence="5 6" key="1">
    <citation type="submission" date="2020-05" db="EMBL/GenBank/DDBJ databases">
        <title>Draft genome sequence of Mycobacterium hippocampi DL, isolated from European seabass, Dicentrarchus labrax, reared in fish farms.</title>
        <authorList>
            <person name="Stathopoulou P."/>
            <person name="Asimakis E."/>
            <person name="Tzokas K."/>
            <person name="Batargias C."/>
            <person name="Tsiamis G."/>
        </authorList>
    </citation>
    <scope>NUCLEOTIDE SEQUENCE [LARGE SCALE GENOMIC DNA]</scope>
    <source>
        <strain evidence="5 6">DL</strain>
    </source>
</reference>
<dbReference type="PRINTS" id="PR00037">
    <property type="entry name" value="HTHLACR"/>
</dbReference>
<organism evidence="5 6">
    <name type="scientific">Mycolicibacterium hippocampi</name>
    <dbReference type="NCBI Taxonomy" id="659824"/>
    <lineage>
        <taxon>Bacteria</taxon>
        <taxon>Bacillati</taxon>
        <taxon>Actinomycetota</taxon>
        <taxon>Actinomycetes</taxon>
        <taxon>Mycobacteriales</taxon>
        <taxon>Mycobacteriaceae</taxon>
        <taxon>Mycolicibacterium</taxon>
    </lineage>
</organism>
<dbReference type="InterPro" id="IPR050313">
    <property type="entry name" value="Carb_Metab_HTH_regulators"/>
</dbReference>
<protein>
    <submittedName>
        <fullName evidence="5">Transcriptional regulator, DeoR family</fullName>
    </submittedName>
</protein>
<feature type="domain" description="HTH deoR-type" evidence="4">
    <location>
        <begin position="6"/>
        <end position="61"/>
    </location>
</feature>
<dbReference type="InterPro" id="IPR036390">
    <property type="entry name" value="WH_DNA-bd_sf"/>
</dbReference>
<dbReference type="InterPro" id="IPR036388">
    <property type="entry name" value="WH-like_DNA-bd_sf"/>
</dbReference>
<dbReference type="Proteomes" id="UP000570517">
    <property type="component" value="Unassembled WGS sequence"/>
</dbReference>
<dbReference type="SUPFAM" id="SSF46785">
    <property type="entry name" value="Winged helix' DNA-binding domain"/>
    <property type="match status" value="1"/>
</dbReference>
<keyword evidence="1" id="KW-0805">Transcription regulation</keyword>
<sequence>MPTLDAHTRRAAIAARIQSDREVDFTSLAKEYDVSAMTIRRDIERLEEQGIARRVLGGAIAFGGKATEPSFDARAAVAAGGKTHIAQAVADLLAPEETVILDSGSTVLAVARALKGRALGLTVITPSVLVAVELAGEPDTTVLLTGGKVRPGELSLIGAEAEDFYLRYNSDTYVMGIAGVHGRRGASEYHREEGNVKQAAMRSADRVIVAADASKLGRVQLINVAPVSSIAVLVTDGSPHHPTVAQLRAAGVDVRCVAADPESATR</sequence>
<dbReference type="EMBL" id="JABFYL010000024">
    <property type="protein sequence ID" value="NVN50537.1"/>
    <property type="molecule type" value="Genomic_DNA"/>
</dbReference>
<keyword evidence="3" id="KW-0804">Transcription</keyword>
<dbReference type="RefSeq" id="WP_178358871.1">
    <property type="nucleotide sequence ID" value="NZ_JABFYL010000024.1"/>
</dbReference>
<dbReference type="Gene3D" id="1.10.10.10">
    <property type="entry name" value="Winged helix-like DNA-binding domain superfamily/Winged helix DNA-binding domain"/>
    <property type="match status" value="1"/>
</dbReference>
<keyword evidence="6" id="KW-1185">Reference proteome</keyword>
<dbReference type="InterPro" id="IPR018356">
    <property type="entry name" value="Tscrpt_reg_HTH_DeoR_CS"/>
</dbReference>
<dbReference type="Gene3D" id="3.40.50.1360">
    <property type="match status" value="1"/>
</dbReference>